<dbReference type="PANTHER" id="PTHR34384">
    <property type="entry name" value="L-2,3-DIAMINOPROPANOATE--CITRATE LIGASE"/>
    <property type="match status" value="1"/>
</dbReference>
<dbReference type="InterPro" id="IPR007310">
    <property type="entry name" value="Aerobactin_biosyn_IucA/IucC_N"/>
</dbReference>
<keyword evidence="4" id="KW-0436">Ligase</keyword>
<evidence type="ECO:0000259" key="3">
    <source>
        <dbReference type="Pfam" id="PF06276"/>
    </source>
</evidence>
<dbReference type="Pfam" id="PF06276">
    <property type="entry name" value="FhuF"/>
    <property type="match status" value="1"/>
</dbReference>
<dbReference type="KEGG" id="nani:NCTC12227_01604"/>
<keyword evidence="5" id="KW-1185">Reference proteome</keyword>
<dbReference type="InterPro" id="IPR037455">
    <property type="entry name" value="LucA/IucC-like"/>
</dbReference>
<dbReference type="Pfam" id="PF04183">
    <property type="entry name" value="IucA_IucC"/>
    <property type="match status" value="1"/>
</dbReference>
<reference evidence="4 5" key="1">
    <citation type="submission" date="2018-12" db="EMBL/GenBank/DDBJ databases">
        <authorList>
            <consortium name="Pathogen Informatics"/>
        </authorList>
    </citation>
    <scope>NUCLEOTIDE SEQUENCE [LARGE SCALE GENOMIC DNA]</scope>
    <source>
        <strain evidence="4 5">NCTC12227</strain>
    </source>
</reference>
<dbReference type="STRING" id="326522.BWD08_10025"/>
<sequence length="602" mass="70544">MHHLKSKLERYKQAIDHIQTDHWQTANRHLVCKVLAEFSHEKIIFPKQIEPGKYSLYINDDCFYTFSAKSYWLDYLDINPDSISKTLKGELQLPDALQLILELRQLLEISDDLLPIYLDEITATLSSKAFKLSIPRPTAKELAHADFQTVEISMDEGHPVFIANNGRIGFDSCDYLEYAPECGMQQSLIWIAVHKDKTVFSCISNMTYERLIAHELAQNLIDEFNETLKKNTQSPQNYYWMPVHEWQWREKITTRFSHEIAVKNIIFLGIGYDKYITQQSIRTLFNESDSNKYYVKTALSILNMGFMRGLSPYFMSATPQINEWVENLLDKDPFFSEKGFHILREVAAIGFKDVNIENAIKADTPYKKMLSALWRESPLPKINSDQKLLSMTSLLHIDRNGNSVIGELIKSSGMSAKEWVKSYLDIYLIPLIHCFYKYDLVFMPHGENLILVLNQQNQPVSIFMKDIGEEVGLLNSPMKVPELISRISVKIEDDMKINYIFLDIFDCFFRFLVPILDRNTDFKEYDFWLLVSGMIKEYQNKFPEQAEKYKYFNLFKPEFIRTCLNRLQLNNNKQMIDLDDREKNLKFAGMLENPLNKFLYKE</sequence>
<dbReference type="GO" id="GO:0019290">
    <property type="term" value="P:siderophore biosynthetic process"/>
    <property type="evidence" value="ECO:0007669"/>
    <property type="project" value="InterPro"/>
</dbReference>
<dbReference type="Gene3D" id="6.10.250.3370">
    <property type="match status" value="1"/>
</dbReference>
<feature type="domain" description="Aerobactin siderophore biosynthesis IucA/IucC N-terminal" evidence="2">
    <location>
        <begin position="146"/>
        <end position="396"/>
    </location>
</feature>
<comment type="pathway">
    <text evidence="1">Siderophore biosynthesis.</text>
</comment>
<evidence type="ECO:0000259" key="2">
    <source>
        <dbReference type="Pfam" id="PF04183"/>
    </source>
</evidence>
<dbReference type="EC" id="6.3.2.-" evidence="4"/>
<proteinExistence type="predicted"/>
<dbReference type="PANTHER" id="PTHR34384:SF6">
    <property type="entry name" value="STAPHYLOFERRIN B SYNTHASE"/>
    <property type="match status" value="1"/>
</dbReference>
<dbReference type="EMBL" id="LR134516">
    <property type="protein sequence ID" value="VEJ21839.1"/>
    <property type="molecule type" value="Genomic_DNA"/>
</dbReference>
<dbReference type="Gene3D" id="1.10.510.40">
    <property type="match status" value="1"/>
</dbReference>
<dbReference type="GO" id="GO:0016881">
    <property type="term" value="F:acid-amino acid ligase activity"/>
    <property type="evidence" value="ECO:0007669"/>
    <property type="project" value="UniProtKB-ARBA"/>
</dbReference>
<organism evidence="4 5">
    <name type="scientific">Neisseria animaloris</name>
    <dbReference type="NCBI Taxonomy" id="326522"/>
    <lineage>
        <taxon>Bacteria</taxon>
        <taxon>Pseudomonadati</taxon>
        <taxon>Pseudomonadota</taxon>
        <taxon>Betaproteobacteria</taxon>
        <taxon>Neisseriales</taxon>
        <taxon>Neisseriaceae</taxon>
        <taxon>Neisseria</taxon>
    </lineage>
</organism>
<evidence type="ECO:0000313" key="4">
    <source>
        <dbReference type="EMBL" id="VEJ21839.1"/>
    </source>
</evidence>
<dbReference type="AlphaFoldDB" id="A0A3S4XTX5"/>
<protein>
    <submittedName>
        <fullName evidence="4">Aerobactin synthase IucC</fullName>
        <ecNumber evidence="4">6.3.2.-</ecNumber>
    </submittedName>
</protein>
<dbReference type="RefSeq" id="WP_126304930.1">
    <property type="nucleotide sequence ID" value="NZ_LR134516.1"/>
</dbReference>
<accession>A0A3S4XTX5</accession>
<dbReference type="Proteomes" id="UP000268229">
    <property type="component" value="Chromosome"/>
</dbReference>
<dbReference type="OrthoDB" id="495728at2"/>
<gene>
    <name evidence="4" type="primary">iucC</name>
    <name evidence="4" type="ORF">NCTC12227_01604</name>
</gene>
<feature type="domain" description="Aerobactin siderophore biosynthesis IucA/IucC-like C-terminal" evidence="3">
    <location>
        <begin position="418"/>
        <end position="575"/>
    </location>
</feature>
<dbReference type="InterPro" id="IPR022770">
    <property type="entry name" value="IucA/IucC-like_C"/>
</dbReference>
<dbReference type="Gene3D" id="3.30.310.280">
    <property type="match status" value="1"/>
</dbReference>
<evidence type="ECO:0000256" key="1">
    <source>
        <dbReference type="ARBA" id="ARBA00004924"/>
    </source>
</evidence>
<evidence type="ECO:0000313" key="5">
    <source>
        <dbReference type="Proteomes" id="UP000268229"/>
    </source>
</evidence>
<name>A0A3S4XTX5_9NEIS</name>